<evidence type="ECO:0000256" key="1">
    <source>
        <dbReference type="ARBA" id="ARBA00007711"/>
    </source>
</evidence>
<feature type="transmembrane region" description="Helical" evidence="2">
    <location>
        <begin position="49"/>
        <end position="68"/>
    </location>
</feature>
<evidence type="ECO:0000313" key="4">
    <source>
        <dbReference type="Proteomes" id="UP001159405"/>
    </source>
</evidence>
<reference evidence="3 4" key="1">
    <citation type="submission" date="2022-05" db="EMBL/GenBank/DDBJ databases">
        <authorList>
            <consortium name="Genoscope - CEA"/>
            <person name="William W."/>
        </authorList>
    </citation>
    <scope>NUCLEOTIDE SEQUENCE [LARGE SCALE GENOMIC DNA]</scope>
</reference>
<feature type="transmembrane region" description="Helical" evidence="2">
    <location>
        <begin position="80"/>
        <end position="100"/>
    </location>
</feature>
<evidence type="ECO:0000313" key="3">
    <source>
        <dbReference type="EMBL" id="CAH3047129.1"/>
    </source>
</evidence>
<dbReference type="PANTHER" id="PTHR47399:SF1">
    <property type="entry name" value="TRANSMEMBRANE PROTEIN 121B"/>
    <property type="match status" value="1"/>
</dbReference>
<feature type="transmembrane region" description="Helical" evidence="2">
    <location>
        <begin position="112"/>
        <end position="132"/>
    </location>
</feature>
<keyword evidence="2" id="KW-0472">Membrane</keyword>
<sequence>MASEMIKFLWAKIKAKPLVAIGRFIFFSLLMIQSGFLAAYPATYQDRDTAALCLLCIPVLVYWIYCLCTEASLLRMFFTWGLYLVVFLIPMIATIFAVAGNELDKTKFLGPNTLKVILCLTPVLFLFLPNTASGLSESDDYRQLAFRLTIQVTIDLFDTVEMLDIVLDENENSHGIPKWFGRLMVAVACFSFLLSLLQMAENKLVEGEVEQWKCLAIIRNVVQMVCVNLVFMVIRLVIFFKYKKEESIFIAKNGIAIYFSALEIYSIRRSFLYSFTKSGKI</sequence>
<keyword evidence="2" id="KW-0812">Transmembrane</keyword>
<accession>A0ABN8NFJ8</accession>
<feature type="transmembrane region" description="Helical" evidence="2">
    <location>
        <begin position="221"/>
        <end position="242"/>
    </location>
</feature>
<gene>
    <name evidence="3" type="ORF">PLOB_00010084</name>
</gene>
<protein>
    <recommendedName>
        <fullName evidence="5">Transmembrane protein</fullName>
    </recommendedName>
</protein>
<comment type="caution">
    <text evidence="3">The sequence shown here is derived from an EMBL/GenBank/DDBJ whole genome shotgun (WGS) entry which is preliminary data.</text>
</comment>
<dbReference type="Pfam" id="PF14997">
    <property type="entry name" value="CECR6_TMEM121"/>
    <property type="match status" value="1"/>
</dbReference>
<proteinExistence type="inferred from homology"/>
<comment type="similarity">
    <text evidence="1">Belongs to the TMEM121 family.</text>
</comment>
<keyword evidence="2" id="KW-1133">Transmembrane helix</keyword>
<dbReference type="InterPro" id="IPR032776">
    <property type="entry name" value="CECR6/TMEM121"/>
</dbReference>
<name>A0ABN8NFJ8_9CNID</name>
<feature type="transmembrane region" description="Helical" evidence="2">
    <location>
        <begin position="21"/>
        <end position="43"/>
    </location>
</feature>
<dbReference type="InterPro" id="IPR026624">
    <property type="entry name" value="CECR6"/>
</dbReference>
<evidence type="ECO:0008006" key="5">
    <source>
        <dbReference type="Google" id="ProtNLM"/>
    </source>
</evidence>
<dbReference type="PANTHER" id="PTHR47399">
    <property type="entry name" value="TRANSMEMBRANE PROTEIN 121B"/>
    <property type="match status" value="1"/>
</dbReference>
<organism evidence="3 4">
    <name type="scientific">Porites lobata</name>
    <dbReference type="NCBI Taxonomy" id="104759"/>
    <lineage>
        <taxon>Eukaryota</taxon>
        <taxon>Metazoa</taxon>
        <taxon>Cnidaria</taxon>
        <taxon>Anthozoa</taxon>
        <taxon>Hexacorallia</taxon>
        <taxon>Scleractinia</taxon>
        <taxon>Fungiina</taxon>
        <taxon>Poritidae</taxon>
        <taxon>Porites</taxon>
    </lineage>
</organism>
<keyword evidence="4" id="KW-1185">Reference proteome</keyword>
<dbReference type="Proteomes" id="UP001159405">
    <property type="component" value="Unassembled WGS sequence"/>
</dbReference>
<dbReference type="EMBL" id="CALNXK010000015">
    <property type="protein sequence ID" value="CAH3047129.1"/>
    <property type="molecule type" value="Genomic_DNA"/>
</dbReference>
<feature type="transmembrane region" description="Helical" evidence="2">
    <location>
        <begin position="179"/>
        <end position="200"/>
    </location>
</feature>
<evidence type="ECO:0000256" key="2">
    <source>
        <dbReference type="SAM" id="Phobius"/>
    </source>
</evidence>